<feature type="domain" description="STAS" evidence="1">
    <location>
        <begin position="19"/>
        <end position="110"/>
    </location>
</feature>
<dbReference type="InterPro" id="IPR036513">
    <property type="entry name" value="STAS_dom_sf"/>
</dbReference>
<dbReference type="Gene3D" id="3.30.750.24">
    <property type="entry name" value="STAS domain"/>
    <property type="match status" value="1"/>
</dbReference>
<dbReference type="EMBL" id="JABFTS010000001">
    <property type="protein sequence ID" value="MCE8049692.1"/>
    <property type="molecule type" value="Genomic_DNA"/>
</dbReference>
<reference evidence="2" key="1">
    <citation type="submission" date="2020-05" db="EMBL/GenBank/DDBJ databases">
        <authorList>
            <person name="Wang L."/>
            <person name="Shao Z."/>
        </authorList>
    </citation>
    <scope>NUCLEOTIDE SEQUENCE</scope>
    <source>
        <strain evidence="2">MCCC 1A05776</strain>
    </source>
</reference>
<protein>
    <submittedName>
        <fullName evidence="2">STAS domain-containing protein</fullName>
    </submittedName>
</protein>
<dbReference type="SUPFAM" id="SSF52091">
    <property type="entry name" value="SpoIIaa-like"/>
    <property type="match status" value="1"/>
</dbReference>
<evidence type="ECO:0000259" key="1">
    <source>
        <dbReference type="PROSITE" id="PS50801"/>
    </source>
</evidence>
<dbReference type="CDD" id="cd07043">
    <property type="entry name" value="STAS_anti-anti-sigma_factors"/>
    <property type="match status" value="1"/>
</dbReference>
<accession>A0AAW4YMQ0</accession>
<evidence type="ECO:0000313" key="2">
    <source>
        <dbReference type="EMBL" id="MCE8049692.1"/>
    </source>
</evidence>
<dbReference type="InterPro" id="IPR002645">
    <property type="entry name" value="STAS_dom"/>
</dbReference>
<gene>
    <name evidence="2" type="ORF">HOP61_00055</name>
</gene>
<sequence length="110" mass="11497">MSRLLERDGIELEAGPEGLAVSGDVDFDIAAPLAEAGTAWIAGQPAGTRIVLDLSGVERVSSAAVSVLLEWTRQSRRAGVKIREVRLSAPLARLTRVAGLDELLPLPAGG</sequence>
<dbReference type="Pfam" id="PF13466">
    <property type="entry name" value="STAS_2"/>
    <property type="match status" value="1"/>
</dbReference>
<dbReference type="Proteomes" id="UP001320178">
    <property type="component" value="Unassembled WGS sequence"/>
</dbReference>
<evidence type="ECO:0000313" key="3">
    <source>
        <dbReference type="Proteomes" id="UP001320178"/>
    </source>
</evidence>
<dbReference type="PROSITE" id="PS50801">
    <property type="entry name" value="STAS"/>
    <property type="match status" value="1"/>
</dbReference>
<dbReference type="InterPro" id="IPR058548">
    <property type="entry name" value="MlaB-like_STAS"/>
</dbReference>
<organism evidence="2 3">
    <name type="scientific">Billgrantia desiderata</name>
    <dbReference type="NCBI Taxonomy" id="52021"/>
    <lineage>
        <taxon>Bacteria</taxon>
        <taxon>Pseudomonadati</taxon>
        <taxon>Pseudomonadota</taxon>
        <taxon>Gammaproteobacteria</taxon>
        <taxon>Oceanospirillales</taxon>
        <taxon>Halomonadaceae</taxon>
        <taxon>Billgrantia</taxon>
    </lineage>
</organism>
<reference evidence="2" key="2">
    <citation type="journal article" date="2021" name="Front. Microbiol.">
        <title>Aerobic Denitrification and Heterotrophic Sulfur Oxidation in the Genus Halomonas Revealed by Six Novel Species Characterizations and Genome-Based Analysis.</title>
        <authorList>
            <person name="Wang L."/>
            <person name="Shao Z."/>
        </authorList>
    </citation>
    <scope>NUCLEOTIDE SEQUENCE</scope>
    <source>
        <strain evidence="2">MCCC 1A05776</strain>
    </source>
</reference>
<name>A0AAW4YMQ0_9GAMM</name>
<dbReference type="RefSeq" id="WP_191223001.1">
    <property type="nucleotide sequence ID" value="NZ_JAAQTN010000004.1"/>
</dbReference>
<comment type="caution">
    <text evidence="2">The sequence shown here is derived from an EMBL/GenBank/DDBJ whole genome shotgun (WGS) entry which is preliminary data.</text>
</comment>
<proteinExistence type="predicted"/>
<dbReference type="AlphaFoldDB" id="A0AAW4YMQ0"/>